<feature type="region of interest" description="Disordered" evidence="1">
    <location>
        <begin position="1"/>
        <end position="31"/>
    </location>
</feature>
<proteinExistence type="predicted"/>
<keyword evidence="4" id="KW-1185">Reference proteome</keyword>
<dbReference type="PROSITE" id="PS51186">
    <property type="entry name" value="GNAT"/>
    <property type="match status" value="1"/>
</dbReference>
<dbReference type="SUPFAM" id="SSF55729">
    <property type="entry name" value="Acyl-CoA N-acyltransferases (Nat)"/>
    <property type="match status" value="1"/>
</dbReference>
<dbReference type="Gene3D" id="3.40.630.30">
    <property type="match status" value="1"/>
</dbReference>
<reference evidence="3 4" key="1">
    <citation type="submission" date="2023-05" db="EMBL/GenBank/DDBJ databases">
        <title>Draft genome sequence of Streptomyces sp. B-S-A12 isolated from a cave soil in Thailand.</title>
        <authorList>
            <person name="Chamroensaksri N."/>
            <person name="Muangham S."/>
        </authorList>
    </citation>
    <scope>NUCLEOTIDE SEQUENCE [LARGE SCALE GENOMIC DNA]</scope>
    <source>
        <strain evidence="3 4">B-S-A12</strain>
    </source>
</reference>
<gene>
    <name evidence="3" type="ORF">QIT00_29090</name>
</gene>
<dbReference type="InterPro" id="IPR016181">
    <property type="entry name" value="Acyl_CoA_acyltransferase"/>
</dbReference>
<organism evidence="3 4">
    <name type="scientific">Streptomyces luteolus</name>
    <dbReference type="NCBI Taxonomy" id="3043615"/>
    <lineage>
        <taxon>Bacteria</taxon>
        <taxon>Bacillati</taxon>
        <taxon>Actinomycetota</taxon>
        <taxon>Actinomycetes</taxon>
        <taxon>Kitasatosporales</taxon>
        <taxon>Streptomycetaceae</taxon>
        <taxon>Streptomyces</taxon>
    </lineage>
</organism>
<name>A0ABT6T3V8_9ACTN</name>
<sequence length="245" mass="25898">MTAAHPALDPHAPTTSAPHPLDRPTRSALTGPQAHLAERRGRLLRFPVDVSPWLALPEDPQAGDWADLAALVGPGGTFALAATTDVTPPAGWAETFRVPGVQLVDDGVRAAFDEEAVRLGPADVPEMLDLVERTRPGPFLTRTVELGGYVGIRRGGALVAMAGERLRPEGYAEISGVCTDPAHRGQGLAGRLVLAVSAGIRARGEVPFLHTGADNTGAIGLYESLGFRLRREVLFFGLEVPRTVS</sequence>
<evidence type="ECO:0000256" key="1">
    <source>
        <dbReference type="SAM" id="MobiDB-lite"/>
    </source>
</evidence>
<protein>
    <submittedName>
        <fullName evidence="3">GNAT family N-acetyltransferase</fullName>
        <ecNumber evidence="3">2.3.1.-</ecNumber>
    </submittedName>
</protein>
<dbReference type="Pfam" id="PF08445">
    <property type="entry name" value="FR47"/>
    <property type="match status" value="1"/>
</dbReference>
<feature type="domain" description="N-acetyltransferase" evidence="2">
    <location>
        <begin position="114"/>
        <end position="245"/>
    </location>
</feature>
<evidence type="ECO:0000313" key="4">
    <source>
        <dbReference type="Proteomes" id="UP001237105"/>
    </source>
</evidence>
<dbReference type="GO" id="GO:0016746">
    <property type="term" value="F:acyltransferase activity"/>
    <property type="evidence" value="ECO:0007669"/>
    <property type="project" value="UniProtKB-KW"/>
</dbReference>
<dbReference type="RefSeq" id="WP_282538406.1">
    <property type="nucleotide sequence ID" value="NZ_JASCIS010000038.1"/>
</dbReference>
<keyword evidence="3" id="KW-0808">Transferase</keyword>
<dbReference type="EMBL" id="JASCIS010000038">
    <property type="protein sequence ID" value="MDI3422553.1"/>
    <property type="molecule type" value="Genomic_DNA"/>
</dbReference>
<dbReference type="EC" id="2.3.1.-" evidence="3"/>
<evidence type="ECO:0000313" key="3">
    <source>
        <dbReference type="EMBL" id="MDI3422553.1"/>
    </source>
</evidence>
<keyword evidence="3" id="KW-0012">Acyltransferase</keyword>
<dbReference type="CDD" id="cd04301">
    <property type="entry name" value="NAT_SF"/>
    <property type="match status" value="1"/>
</dbReference>
<dbReference type="Proteomes" id="UP001237105">
    <property type="component" value="Unassembled WGS sequence"/>
</dbReference>
<dbReference type="InterPro" id="IPR000182">
    <property type="entry name" value="GNAT_dom"/>
</dbReference>
<dbReference type="InterPro" id="IPR013653">
    <property type="entry name" value="GCN5-like_dom"/>
</dbReference>
<accession>A0ABT6T3V8</accession>
<comment type="caution">
    <text evidence="3">The sequence shown here is derived from an EMBL/GenBank/DDBJ whole genome shotgun (WGS) entry which is preliminary data.</text>
</comment>
<evidence type="ECO:0000259" key="2">
    <source>
        <dbReference type="PROSITE" id="PS51186"/>
    </source>
</evidence>